<dbReference type="HOGENOM" id="CLU_1625442_0_0_9"/>
<gene>
    <name evidence="1" type="ORF">PM3016_1045</name>
</gene>
<dbReference type="KEGG" id="pmq:PM3016_1045"/>
<evidence type="ECO:0000313" key="2">
    <source>
        <dbReference type="Proteomes" id="UP000007523"/>
    </source>
</evidence>
<accession>H6N9H6</accession>
<dbReference type="Proteomes" id="UP000007523">
    <property type="component" value="Chromosome"/>
</dbReference>
<sequence>MSELVLKYSGWGHDADLQVIHADVLMEIDGEVLIDEPMCVDVGLPALLLSIVEDVEPDRWAEASEWHRVPFVICGCGDPECRGYSFRVRHREGGLLELTELDERQGRSPRELDSYLIPRAQYAAQVRAIGEQFLRFTEGLDYRPYYADTVKTVKELLQRTVSI</sequence>
<dbReference type="STRING" id="1116391.PM3016_1045"/>
<organism evidence="1 2">
    <name type="scientific">Paenibacillus mucilaginosus 3016</name>
    <dbReference type="NCBI Taxonomy" id="1116391"/>
    <lineage>
        <taxon>Bacteria</taxon>
        <taxon>Bacillati</taxon>
        <taxon>Bacillota</taxon>
        <taxon>Bacilli</taxon>
        <taxon>Bacillales</taxon>
        <taxon>Paenibacillaceae</taxon>
        <taxon>Paenibacillus</taxon>
    </lineage>
</organism>
<dbReference type="RefSeq" id="WP_014368686.1">
    <property type="nucleotide sequence ID" value="NC_016935.1"/>
</dbReference>
<name>H6N9H6_9BACL</name>
<protein>
    <submittedName>
        <fullName evidence="1">Uncharacterized protein</fullName>
    </submittedName>
</protein>
<evidence type="ECO:0000313" key="1">
    <source>
        <dbReference type="EMBL" id="AFC27982.1"/>
    </source>
</evidence>
<reference evidence="1 2" key="1">
    <citation type="journal article" date="2012" name="J. Bacteriol.">
        <title>Complete Genome Sequence of Paenibacillus mucilaginosus 3016, a Bacterium Functional as Microbial Fertilizer.</title>
        <authorList>
            <person name="Ma M."/>
            <person name="Wang Z."/>
            <person name="Li L."/>
            <person name="Jiang X."/>
            <person name="Guan D."/>
            <person name="Cao F."/>
            <person name="Chen H."/>
            <person name="Wang X."/>
            <person name="Shen D."/>
            <person name="Du B."/>
            <person name="Li J."/>
        </authorList>
    </citation>
    <scope>NUCLEOTIDE SEQUENCE [LARGE SCALE GENOMIC DNA]</scope>
    <source>
        <strain evidence="1 2">3016</strain>
    </source>
</reference>
<dbReference type="EMBL" id="CP003235">
    <property type="protein sequence ID" value="AFC27982.1"/>
    <property type="molecule type" value="Genomic_DNA"/>
</dbReference>
<proteinExistence type="predicted"/>
<keyword evidence="2" id="KW-1185">Reference proteome</keyword>
<dbReference type="AlphaFoldDB" id="H6N9H6"/>